<dbReference type="Proteomes" id="UP001314170">
    <property type="component" value="Unassembled WGS sequence"/>
</dbReference>
<dbReference type="EMBL" id="CAWUPB010001194">
    <property type="protein sequence ID" value="CAK7354072.1"/>
    <property type="molecule type" value="Genomic_DNA"/>
</dbReference>
<dbReference type="AlphaFoldDB" id="A0AAV1SQK9"/>
<organism evidence="1 2">
    <name type="scientific">Dovyalis caffra</name>
    <dbReference type="NCBI Taxonomy" id="77055"/>
    <lineage>
        <taxon>Eukaryota</taxon>
        <taxon>Viridiplantae</taxon>
        <taxon>Streptophyta</taxon>
        <taxon>Embryophyta</taxon>
        <taxon>Tracheophyta</taxon>
        <taxon>Spermatophyta</taxon>
        <taxon>Magnoliopsida</taxon>
        <taxon>eudicotyledons</taxon>
        <taxon>Gunneridae</taxon>
        <taxon>Pentapetalae</taxon>
        <taxon>rosids</taxon>
        <taxon>fabids</taxon>
        <taxon>Malpighiales</taxon>
        <taxon>Salicaceae</taxon>
        <taxon>Flacourtieae</taxon>
        <taxon>Dovyalis</taxon>
    </lineage>
</organism>
<reference evidence="1 2" key="1">
    <citation type="submission" date="2024-01" db="EMBL/GenBank/DDBJ databases">
        <authorList>
            <person name="Waweru B."/>
        </authorList>
    </citation>
    <scope>NUCLEOTIDE SEQUENCE [LARGE SCALE GENOMIC DNA]</scope>
</reference>
<sequence>MAMAQNTTFIPVNVGVVLDLDDLGGKIGLSCINMVISDFYATLGIFDEAMAFAHRDDLNLMLILQVLD</sequence>
<keyword evidence="2" id="KW-1185">Reference proteome</keyword>
<accession>A0AAV1SQK9</accession>
<evidence type="ECO:0000313" key="2">
    <source>
        <dbReference type="Proteomes" id="UP001314170"/>
    </source>
</evidence>
<protein>
    <submittedName>
        <fullName evidence="1">Uncharacterized protein</fullName>
    </submittedName>
</protein>
<proteinExistence type="predicted"/>
<comment type="caution">
    <text evidence="1">The sequence shown here is derived from an EMBL/GenBank/DDBJ whole genome shotgun (WGS) entry which is preliminary data.</text>
</comment>
<gene>
    <name evidence="1" type="ORF">DCAF_LOCUS25052</name>
</gene>
<evidence type="ECO:0000313" key="1">
    <source>
        <dbReference type="EMBL" id="CAK7354072.1"/>
    </source>
</evidence>
<name>A0AAV1SQK9_9ROSI</name>